<keyword evidence="2" id="KW-1133">Transmembrane helix</keyword>
<evidence type="ECO:0000256" key="2">
    <source>
        <dbReference type="SAM" id="Phobius"/>
    </source>
</evidence>
<name>A0A8J5ENR4_ZINOF</name>
<protein>
    <recommendedName>
        <fullName evidence="5">Transmembrane protein</fullName>
    </recommendedName>
</protein>
<proteinExistence type="predicted"/>
<evidence type="ECO:0008006" key="5">
    <source>
        <dbReference type="Google" id="ProtNLM"/>
    </source>
</evidence>
<gene>
    <name evidence="3" type="ORF">ZIOFF_072551</name>
</gene>
<dbReference type="Proteomes" id="UP000734854">
    <property type="component" value="Unassembled WGS sequence"/>
</dbReference>
<comment type="caution">
    <text evidence="3">The sequence shown here is derived from an EMBL/GenBank/DDBJ whole genome shotgun (WGS) entry which is preliminary data.</text>
</comment>
<dbReference type="AlphaFoldDB" id="A0A8J5ENR4"/>
<keyword evidence="4" id="KW-1185">Reference proteome</keyword>
<feature type="transmembrane region" description="Helical" evidence="2">
    <location>
        <begin position="21"/>
        <end position="45"/>
    </location>
</feature>
<keyword evidence="2" id="KW-0812">Transmembrane</keyword>
<evidence type="ECO:0000313" key="4">
    <source>
        <dbReference type="Proteomes" id="UP000734854"/>
    </source>
</evidence>
<reference evidence="3 4" key="1">
    <citation type="submission" date="2020-08" db="EMBL/GenBank/DDBJ databases">
        <title>Plant Genome Project.</title>
        <authorList>
            <person name="Zhang R.-G."/>
        </authorList>
    </citation>
    <scope>NUCLEOTIDE SEQUENCE [LARGE SCALE GENOMIC DNA]</scope>
    <source>
        <tissue evidence="3">Rhizome</tissue>
    </source>
</reference>
<keyword evidence="2" id="KW-0472">Membrane</keyword>
<organism evidence="3 4">
    <name type="scientific">Zingiber officinale</name>
    <name type="common">Ginger</name>
    <name type="synonym">Amomum zingiber</name>
    <dbReference type="NCBI Taxonomy" id="94328"/>
    <lineage>
        <taxon>Eukaryota</taxon>
        <taxon>Viridiplantae</taxon>
        <taxon>Streptophyta</taxon>
        <taxon>Embryophyta</taxon>
        <taxon>Tracheophyta</taxon>
        <taxon>Spermatophyta</taxon>
        <taxon>Magnoliopsida</taxon>
        <taxon>Liliopsida</taxon>
        <taxon>Zingiberales</taxon>
        <taxon>Zingiberaceae</taxon>
        <taxon>Zingiber</taxon>
    </lineage>
</organism>
<evidence type="ECO:0000256" key="1">
    <source>
        <dbReference type="SAM" id="MobiDB-lite"/>
    </source>
</evidence>
<dbReference type="EMBL" id="JACMSC010000022">
    <property type="protein sequence ID" value="KAG6467986.1"/>
    <property type="molecule type" value="Genomic_DNA"/>
</dbReference>
<feature type="region of interest" description="Disordered" evidence="1">
    <location>
        <begin position="51"/>
        <end position="73"/>
    </location>
</feature>
<accession>A0A8J5ENR4</accession>
<sequence length="73" mass="8196">MDKEAKRVLPNSSDVLHQRRRLPYSITTMAVSGFLIFTAIGYFGLYYKSKPGTKPSDVVRATTTTTTDKPKIE</sequence>
<evidence type="ECO:0000313" key="3">
    <source>
        <dbReference type="EMBL" id="KAG6467986.1"/>
    </source>
</evidence>